<dbReference type="EMBL" id="WODC01000010">
    <property type="protein sequence ID" value="MUM78635.1"/>
    <property type="molecule type" value="Genomic_DNA"/>
</dbReference>
<dbReference type="EC" id="2.4.2.18" evidence="3"/>
<gene>
    <name evidence="3 6" type="primary">trpD</name>
    <name evidence="6" type="ORF">GKC30_13425</name>
</gene>
<keyword evidence="7" id="KW-1185">Reference proteome</keyword>
<evidence type="ECO:0000313" key="6">
    <source>
        <dbReference type="EMBL" id="MUM78635.1"/>
    </source>
</evidence>
<name>A0A7K1KRB2_9BACT</name>
<evidence type="ECO:0000259" key="5">
    <source>
        <dbReference type="Pfam" id="PF02885"/>
    </source>
</evidence>
<comment type="catalytic activity">
    <reaction evidence="3">
        <text>N-(5-phospho-beta-D-ribosyl)anthranilate + diphosphate = 5-phospho-alpha-D-ribose 1-diphosphate + anthranilate</text>
        <dbReference type="Rhea" id="RHEA:11768"/>
        <dbReference type="ChEBI" id="CHEBI:16567"/>
        <dbReference type="ChEBI" id="CHEBI:18277"/>
        <dbReference type="ChEBI" id="CHEBI:33019"/>
        <dbReference type="ChEBI" id="CHEBI:58017"/>
        <dbReference type="EC" id="2.4.2.18"/>
    </reaction>
</comment>
<evidence type="ECO:0000256" key="2">
    <source>
        <dbReference type="ARBA" id="ARBA00022679"/>
    </source>
</evidence>
<dbReference type="HAMAP" id="MF_00211">
    <property type="entry name" value="TrpD"/>
    <property type="match status" value="1"/>
</dbReference>
<feature type="binding site" evidence="3">
    <location>
        <position position="95"/>
    </location>
    <ligand>
        <name>5-phospho-alpha-D-ribose 1-diphosphate</name>
        <dbReference type="ChEBI" id="CHEBI:58017"/>
    </ligand>
</feature>
<dbReference type="PANTHER" id="PTHR43285">
    <property type="entry name" value="ANTHRANILATE PHOSPHORIBOSYLTRANSFERASE"/>
    <property type="match status" value="1"/>
</dbReference>
<feature type="binding site" evidence="3">
    <location>
        <position position="233"/>
    </location>
    <ligand>
        <name>Mg(2+)</name>
        <dbReference type="ChEBI" id="CHEBI:18420"/>
        <label>2</label>
    </ligand>
</feature>
<feature type="binding site" evidence="3">
    <location>
        <position position="87"/>
    </location>
    <ligand>
        <name>5-phospho-alpha-D-ribose 1-diphosphate</name>
        <dbReference type="ChEBI" id="CHEBI:58017"/>
    </ligand>
</feature>
<organism evidence="6 7">
    <name type="scientific">Pseudodesulfovibrio alkaliphilus</name>
    <dbReference type="NCBI Taxonomy" id="2661613"/>
    <lineage>
        <taxon>Bacteria</taxon>
        <taxon>Pseudomonadati</taxon>
        <taxon>Thermodesulfobacteriota</taxon>
        <taxon>Desulfovibrionia</taxon>
        <taxon>Desulfovibrionales</taxon>
        <taxon>Desulfovibrionaceae</taxon>
    </lineage>
</organism>
<dbReference type="Gene3D" id="3.40.1030.10">
    <property type="entry name" value="Nucleoside phosphorylase/phosphoribosyltransferase catalytic domain"/>
    <property type="match status" value="1"/>
</dbReference>
<keyword evidence="1 3" id="KW-0328">Glycosyltransferase</keyword>
<dbReference type="InterPro" id="IPR000312">
    <property type="entry name" value="Glycosyl_Trfase_fam3"/>
</dbReference>
<keyword evidence="3" id="KW-0460">Magnesium</keyword>
<evidence type="ECO:0000256" key="3">
    <source>
        <dbReference type="HAMAP-Rule" id="MF_00211"/>
    </source>
</evidence>
<keyword evidence="3" id="KW-0822">Tryptophan biosynthesis</keyword>
<feature type="binding site" evidence="3">
    <location>
        <position position="127"/>
    </location>
    <ligand>
        <name>5-phospho-alpha-D-ribose 1-diphosphate</name>
        <dbReference type="ChEBI" id="CHEBI:58017"/>
    </ligand>
</feature>
<dbReference type="AlphaFoldDB" id="A0A7K1KRB2"/>
<dbReference type="RefSeq" id="WP_155935481.1">
    <property type="nucleotide sequence ID" value="NZ_WODC01000010.1"/>
</dbReference>
<feature type="binding site" evidence="3">
    <location>
        <begin position="115"/>
        <end position="123"/>
    </location>
    <ligand>
        <name>5-phospho-alpha-D-ribose 1-diphosphate</name>
        <dbReference type="ChEBI" id="CHEBI:58017"/>
    </ligand>
</feature>
<comment type="cofactor">
    <cofactor evidence="3">
        <name>Mg(2+)</name>
        <dbReference type="ChEBI" id="CHEBI:18420"/>
    </cofactor>
    <text evidence="3">Binds 2 magnesium ions per monomer.</text>
</comment>
<keyword evidence="3" id="KW-0028">Amino-acid biosynthesis</keyword>
<dbReference type="GO" id="GO:0000162">
    <property type="term" value="P:L-tryptophan biosynthetic process"/>
    <property type="evidence" value="ECO:0007669"/>
    <property type="project" value="UniProtKB-UniRule"/>
</dbReference>
<keyword evidence="3" id="KW-0479">Metal-binding</keyword>
<feature type="binding site" evidence="3">
    <location>
        <position position="99"/>
    </location>
    <ligand>
        <name>Mg(2+)</name>
        <dbReference type="ChEBI" id="CHEBI:18420"/>
        <label>1</label>
    </ligand>
</feature>
<dbReference type="GO" id="GO:0005829">
    <property type="term" value="C:cytosol"/>
    <property type="evidence" value="ECO:0007669"/>
    <property type="project" value="TreeGrafter"/>
</dbReference>
<keyword evidence="2 3" id="KW-0808">Transferase</keyword>
<dbReference type="Pfam" id="PF00591">
    <property type="entry name" value="Glycos_transf_3"/>
    <property type="match status" value="1"/>
</dbReference>
<comment type="function">
    <text evidence="3">Catalyzes the transfer of the phosphoribosyl group of 5-phosphorylribose-1-pyrophosphate (PRPP) to anthranilate to yield N-(5'-phosphoribosyl)-anthranilate (PRA).</text>
</comment>
<feature type="binding site" evidence="3">
    <location>
        <begin position="97"/>
        <end position="100"/>
    </location>
    <ligand>
        <name>5-phospho-alpha-D-ribose 1-diphosphate</name>
        <dbReference type="ChEBI" id="CHEBI:58017"/>
    </ligand>
</feature>
<feature type="binding site" evidence="3">
    <location>
        <begin position="90"/>
        <end position="91"/>
    </location>
    <ligand>
        <name>5-phospho-alpha-D-ribose 1-diphosphate</name>
        <dbReference type="ChEBI" id="CHEBI:58017"/>
    </ligand>
</feature>
<proteinExistence type="inferred from homology"/>
<comment type="subunit">
    <text evidence="3">Homodimer.</text>
</comment>
<feature type="domain" description="Glycosyl transferase family 3 N-terminal" evidence="5">
    <location>
        <begin position="7"/>
        <end position="63"/>
    </location>
</feature>
<dbReference type="PANTHER" id="PTHR43285:SF2">
    <property type="entry name" value="ANTHRANILATE PHOSPHORIBOSYLTRANSFERASE"/>
    <property type="match status" value="1"/>
</dbReference>
<dbReference type="InterPro" id="IPR017459">
    <property type="entry name" value="Glycosyl_Trfase_fam3_N_dom"/>
</dbReference>
<reference evidence="6 7" key="1">
    <citation type="submission" date="2019-11" db="EMBL/GenBank/DDBJ databases">
        <title>Pseudodesulfovibrio alkaliphilus, sp. nov., an alkaliphilic sulfate-reducing bacteria from mud volcano of Taman peninsula, Russia.</title>
        <authorList>
            <person name="Frolova A."/>
            <person name="Merkel A.Y."/>
            <person name="Slobodkin A.I."/>
        </authorList>
    </citation>
    <scope>NUCLEOTIDE SEQUENCE [LARGE SCALE GENOMIC DNA]</scope>
    <source>
        <strain evidence="6 7">F-1</strain>
    </source>
</reference>
<dbReference type="GO" id="GO:0004048">
    <property type="term" value="F:anthranilate phosphoribosyltransferase activity"/>
    <property type="evidence" value="ECO:0007669"/>
    <property type="project" value="UniProtKB-UniRule"/>
</dbReference>
<comment type="pathway">
    <text evidence="3">Amino-acid biosynthesis; L-tryptophan biosynthesis; L-tryptophan from chorismate: step 2/5.</text>
</comment>
<evidence type="ECO:0000256" key="1">
    <source>
        <dbReference type="ARBA" id="ARBA00022676"/>
    </source>
</evidence>
<comment type="caution">
    <text evidence="6">The sequence shown here is derived from an EMBL/GenBank/DDBJ whole genome shotgun (WGS) entry which is preliminary data.</text>
</comment>
<dbReference type="InterPro" id="IPR005940">
    <property type="entry name" value="Anthranilate_Pribosyl_Tfrase"/>
</dbReference>
<dbReference type="UniPathway" id="UPA00035">
    <property type="reaction ID" value="UER00041"/>
</dbReference>
<feature type="domain" description="Glycosyl transferase family 3" evidence="4">
    <location>
        <begin position="80"/>
        <end position="329"/>
    </location>
</feature>
<evidence type="ECO:0000259" key="4">
    <source>
        <dbReference type="Pfam" id="PF00591"/>
    </source>
</evidence>
<feature type="binding site" evidence="3">
    <location>
        <position position="87"/>
    </location>
    <ligand>
        <name>anthranilate</name>
        <dbReference type="ChEBI" id="CHEBI:16567"/>
        <label>1</label>
    </ligand>
</feature>
<keyword evidence="3" id="KW-0057">Aromatic amino acid biosynthesis</keyword>
<sequence length="337" mass="35727">MTVTVSEILELLARRESLTDEQAGLMFSEMMSGNLTEGQIGAFLMGLRTKGEDSTDLAAGVRAGLAVAVRIPGFDGSREEPVIDTCGTGGDGQCSVNCSTAVSLFLADMGHTVAKHGNRALSSSCGSADALEALGVPLEQTPEEAARSLEEHHFAFLFAPAYHPAFKHVMPVRRQLGIRTLFNLMGPLLNPARPSHQLLGVGAPDKLHLMGETLLLTGVRRALIFAGAGGFDELTTWGVNRGYLINDDVMEKITVNPEKLGFAPHAPEDVRVGGKDDAVAKLREVLAGTGPRAMMDMVALNLAGCLHLLDQGTMRECADMARDIVNNGLTKGIPNAG</sequence>
<dbReference type="Gene3D" id="1.20.970.10">
    <property type="entry name" value="Transferase, Pyrimidine Nucleoside Phosphorylase, Chain C"/>
    <property type="match status" value="1"/>
</dbReference>
<feature type="binding site" evidence="3">
    <location>
        <position position="232"/>
    </location>
    <ligand>
        <name>Mg(2+)</name>
        <dbReference type="ChEBI" id="CHEBI:18420"/>
        <label>2</label>
    </ligand>
</feature>
<dbReference type="Proteomes" id="UP000461162">
    <property type="component" value="Unassembled WGS sequence"/>
</dbReference>
<dbReference type="Pfam" id="PF02885">
    <property type="entry name" value="Glycos_trans_3N"/>
    <property type="match status" value="1"/>
</dbReference>
<accession>A0A7K1KRB2</accession>
<evidence type="ECO:0000313" key="7">
    <source>
        <dbReference type="Proteomes" id="UP000461162"/>
    </source>
</evidence>
<protein>
    <recommendedName>
        <fullName evidence="3">Anthranilate phosphoribosyltransferase</fullName>
        <ecNumber evidence="3">2.4.2.18</ecNumber>
    </recommendedName>
</protein>
<dbReference type="SUPFAM" id="SSF47648">
    <property type="entry name" value="Nucleoside phosphorylase/phosphoribosyltransferase N-terminal domain"/>
    <property type="match status" value="1"/>
</dbReference>
<dbReference type="InterPro" id="IPR036320">
    <property type="entry name" value="Glycosyl_Trfase_fam3_N_dom_sf"/>
</dbReference>
<feature type="binding site" evidence="3">
    <location>
        <position position="118"/>
    </location>
    <ligand>
        <name>anthranilate</name>
        <dbReference type="ChEBI" id="CHEBI:16567"/>
        <label>1</label>
    </ligand>
</feature>
<dbReference type="InterPro" id="IPR035902">
    <property type="entry name" value="Nuc_phospho_transferase"/>
</dbReference>
<feature type="binding site" evidence="3">
    <location>
        <position position="233"/>
    </location>
    <ligand>
        <name>Mg(2+)</name>
        <dbReference type="ChEBI" id="CHEBI:18420"/>
        <label>1</label>
    </ligand>
</feature>
<dbReference type="NCBIfam" id="TIGR01245">
    <property type="entry name" value="trpD"/>
    <property type="match status" value="1"/>
</dbReference>
<dbReference type="GO" id="GO:0000287">
    <property type="term" value="F:magnesium ion binding"/>
    <property type="evidence" value="ECO:0007669"/>
    <property type="project" value="UniProtKB-UniRule"/>
</dbReference>
<dbReference type="SUPFAM" id="SSF52418">
    <property type="entry name" value="Nucleoside phosphorylase/phosphoribosyltransferase catalytic domain"/>
    <property type="match status" value="1"/>
</dbReference>
<comment type="similarity">
    <text evidence="3">Belongs to the anthranilate phosphoribosyltransferase family.</text>
</comment>
<comment type="caution">
    <text evidence="3">Lacks conserved residue(s) required for the propagation of feature annotation.</text>
</comment>
<feature type="binding site" evidence="3">
    <location>
        <position position="173"/>
    </location>
    <ligand>
        <name>anthranilate</name>
        <dbReference type="ChEBI" id="CHEBI:16567"/>
        <label>2</label>
    </ligand>
</feature>